<protein>
    <submittedName>
        <fullName evidence="3">Uncharacterized protein</fullName>
    </submittedName>
</protein>
<evidence type="ECO:0000256" key="1">
    <source>
        <dbReference type="SAM" id="MobiDB-lite"/>
    </source>
</evidence>
<keyword evidence="4" id="KW-1185">Reference proteome</keyword>
<keyword evidence="2" id="KW-1133">Transmembrane helix</keyword>
<comment type="caution">
    <text evidence="3">The sequence shown here is derived from an EMBL/GenBank/DDBJ whole genome shotgun (WGS) entry which is preliminary data.</text>
</comment>
<dbReference type="Proteomes" id="UP001595891">
    <property type="component" value="Unassembled WGS sequence"/>
</dbReference>
<organism evidence="3 4">
    <name type="scientific">Sphaerisporangium corydalis</name>
    <dbReference type="NCBI Taxonomy" id="1441875"/>
    <lineage>
        <taxon>Bacteria</taxon>
        <taxon>Bacillati</taxon>
        <taxon>Actinomycetota</taxon>
        <taxon>Actinomycetes</taxon>
        <taxon>Streptosporangiales</taxon>
        <taxon>Streptosporangiaceae</taxon>
        <taxon>Sphaerisporangium</taxon>
    </lineage>
</organism>
<proteinExistence type="predicted"/>
<evidence type="ECO:0000256" key="2">
    <source>
        <dbReference type="SAM" id="Phobius"/>
    </source>
</evidence>
<dbReference type="RefSeq" id="WP_262850092.1">
    <property type="nucleotide sequence ID" value="NZ_JANZYP010000096.1"/>
</dbReference>
<feature type="transmembrane region" description="Helical" evidence="2">
    <location>
        <begin position="12"/>
        <end position="35"/>
    </location>
</feature>
<evidence type="ECO:0000313" key="3">
    <source>
        <dbReference type="EMBL" id="MFC4587335.1"/>
    </source>
</evidence>
<keyword evidence="2" id="KW-0812">Transmembrane</keyword>
<dbReference type="EMBL" id="JBHSFN010000008">
    <property type="protein sequence ID" value="MFC4587335.1"/>
    <property type="molecule type" value="Genomic_DNA"/>
</dbReference>
<evidence type="ECO:0000313" key="4">
    <source>
        <dbReference type="Proteomes" id="UP001595891"/>
    </source>
</evidence>
<feature type="compositionally biased region" description="Basic and acidic residues" evidence="1">
    <location>
        <begin position="94"/>
        <end position="107"/>
    </location>
</feature>
<name>A0ABV9EEJ4_9ACTN</name>
<feature type="region of interest" description="Disordered" evidence="1">
    <location>
        <begin position="42"/>
        <end position="115"/>
    </location>
</feature>
<keyword evidence="2" id="KW-0472">Membrane</keyword>
<reference evidence="4" key="1">
    <citation type="journal article" date="2019" name="Int. J. Syst. Evol. Microbiol.">
        <title>The Global Catalogue of Microorganisms (GCM) 10K type strain sequencing project: providing services to taxonomists for standard genome sequencing and annotation.</title>
        <authorList>
            <consortium name="The Broad Institute Genomics Platform"/>
            <consortium name="The Broad Institute Genome Sequencing Center for Infectious Disease"/>
            <person name="Wu L."/>
            <person name="Ma J."/>
        </authorList>
    </citation>
    <scope>NUCLEOTIDE SEQUENCE [LARGE SCALE GENOMIC DNA]</scope>
    <source>
        <strain evidence="4">CCUG 49560</strain>
    </source>
</reference>
<accession>A0ABV9EEJ4</accession>
<sequence>MRSGEIMDPGLVVVVVLGVLGIASALGVTLVTIVLRGIKGEPSLWPVAPDQRTPSDQEGLPEGPAREGLAGPDTAPPSGEAEPPEWTGPELAGEDLRPLGTHEERHAVPGRARWW</sequence>
<gene>
    <name evidence="3" type="ORF">ACFO8L_14675</name>
</gene>